<accession>A0A1X2GX88</accession>
<gene>
    <name evidence="10" type="ORF">DM01DRAFT_1003788</name>
</gene>
<feature type="compositionally biased region" description="Polar residues" evidence="8">
    <location>
        <begin position="102"/>
        <end position="118"/>
    </location>
</feature>
<dbReference type="InterPro" id="IPR039774">
    <property type="entry name" value="Sin3-like"/>
</dbReference>
<feature type="region of interest" description="Disordered" evidence="8">
    <location>
        <begin position="405"/>
        <end position="441"/>
    </location>
</feature>
<dbReference type="STRING" id="101127.A0A1X2GX88"/>
<dbReference type="SUPFAM" id="SSF47762">
    <property type="entry name" value="PAH2 domain"/>
    <property type="match status" value="3"/>
</dbReference>
<feature type="region of interest" description="Disordered" evidence="8">
    <location>
        <begin position="1009"/>
        <end position="1121"/>
    </location>
</feature>
<dbReference type="Gene3D" id="1.20.1160.11">
    <property type="entry name" value="Paired amphipathic helix"/>
    <property type="match status" value="3"/>
</dbReference>
<evidence type="ECO:0000256" key="4">
    <source>
        <dbReference type="ARBA" id="ARBA00023015"/>
    </source>
</evidence>
<dbReference type="PROSITE" id="PS51477">
    <property type="entry name" value="PAH"/>
    <property type="match status" value="3"/>
</dbReference>
<dbReference type="Pfam" id="PF16879">
    <property type="entry name" value="Sin3a_C"/>
    <property type="match status" value="1"/>
</dbReference>
<name>A0A1X2GX88_9FUNG</name>
<dbReference type="Proteomes" id="UP000242146">
    <property type="component" value="Unassembled WGS sequence"/>
</dbReference>
<dbReference type="GO" id="GO:0010628">
    <property type="term" value="P:positive regulation of gene expression"/>
    <property type="evidence" value="ECO:0007669"/>
    <property type="project" value="UniProtKB-ARBA"/>
</dbReference>
<dbReference type="GO" id="GO:0003714">
    <property type="term" value="F:transcription corepressor activity"/>
    <property type="evidence" value="ECO:0007669"/>
    <property type="project" value="InterPro"/>
</dbReference>
<evidence type="ECO:0000256" key="8">
    <source>
        <dbReference type="SAM" id="MobiDB-lite"/>
    </source>
</evidence>
<organism evidence="10 11">
    <name type="scientific">Hesseltinella vesiculosa</name>
    <dbReference type="NCBI Taxonomy" id="101127"/>
    <lineage>
        <taxon>Eukaryota</taxon>
        <taxon>Fungi</taxon>
        <taxon>Fungi incertae sedis</taxon>
        <taxon>Mucoromycota</taxon>
        <taxon>Mucoromycotina</taxon>
        <taxon>Mucoromycetes</taxon>
        <taxon>Mucorales</taxon>
        <taxon>Cunninghamellaceae</taxon>
        <taxon>Hesseltinella</taxon>
    </lineage>
</organism>
<evidence type="ECO:0000256" key="6">
    <source>
        <dbReference type="ARBA" id="ARBA00023242"/>
    </source>
</evidence>
<dbReference type="OrthoDB" id="10265969at2759"/>
<feature type="compositionally biased region" description="Polar residues" evidence="8">
    <location>
        <begin position="234"/>
        <end position="253"/>
    </location>
</feature>
<feature type="compositionally biased region" description="Polar residues" evidence="8">
    <location>
        <begin position="24"/>
        <end position="35"/>
    </location>
</feature>
<proteinExistence type="predicted"/>
<dbReference type="GO" id="GO:0033698">
    <property type="term" value="C:Rpd3L complex"/>
    <property type="evidence" value="ECO:0007669"/>
    <property type="project" value="UniProtKB-ARBA"/>
</dbReference>
<dbReference type="InterPro" id="IPR036600">
    <property type="entry name" value="PAH_sf"/>
</dbReference>
<protein>
    <recommendedName>
        <fullName evidence="9">Histone deacetylase interacting domain-containing protein</fullName>
    </recommendedName>
</protein>
<keyword evidence="5" id="KW-0804">Transcription</keyword>
<dbReference type="EMBL" id="MCGT01000001">
    <property type="protein sequence ID" value="ORX62697.1"/>
    <property type="molecule type" value="Genomic_DNA"/>
</dbReference>
<dbReference type="FunFam" id="1.20.1160.11:FF:000003">
    <property type="entry name" value="Paired amphipathic helix SIN3-like protein"/>
    <property type="match status" value="1"/>
</dbReference>
<keyword evidence="2" id="KW-0678">Repressor</keyword>
<evidence type="ECO:0000256" key="1">
    <source>
        <dbReference type="ARBA" id="ARBA00004123"/>
    </source>
</evidence>
<dbReference type="PANTHER" id="PTHR12346">
    <property type="entry name" value="SIN3B-RELATED"/>
    <property type="match status" value="1"/>
</dbReference>
<dbReference type="InterPro" id="IPR031693">
    <property type="entry name" value="Sin3_C"/>
</dbReference>
<keyword evidence="11" id="KW-1185">Reference proteome</keyword>
<comment type="subcellular location">
    <subcellularLocation>
        <location evidence="1 7">Nucleus</location>
    </subcellularLocation>
</comment>
<dbReference type="Pfam" id="PF08295">
    <property type="entry name" value="Sin3_corepress"/>
    <property type="match status" value="1"/>
</dbReference>
<reference evidence="10 11" key="1">
    <citation type="submission" date="2016-07" db="EMBL/GenBank/DDBJ databases">
        <title>Pervasive Adenine N6-methylation of Active Genes in Fungi.</title>
        <authorList>
            <consortium name="DOE Joint Genome Institute"/>
            <person name="Mondo S.J."/>
            <person name="Dannebaum R.O."/>
            <person name="Kuo R.C."/>
            <person name="Labutti K."/>
            <person name="Haridas S."/>
            <person name="Kuo A."/>
            <person name="Salamov A."/>
            <person name="Ahrendt S.R."/>
            <person name="Lipzen A."/>
            <person name="Sullivan W."/>
            <person name="Andreopoulos W.B."/>
            <person name="Clum A."/>
            <person name="Lindquist E."/>
            <person name="Daum C."/>
            <person name="Ramamoorthy G.K."/>
            <person name="Gryganskyi A."/>
            <person name="Culley D."/>
            <person name="Magnuson J.K."/>
            <person name="James T.Y."/>
            <person name="O'Malley M.A."/>
            <person name="Stajich J.E."/>
            <person name="Spatafora J.W."/>
            <person name="Visel A."/>
            <person name="Grigoriev I.V."/>
        </authorList>
    </citation>
    <scope>NUCLEOTIDE SEQUENCE [LARGE SCALE GENOMIC DNA]</scope>
    <source>
        <strain evidence="10 11">NRRL 3301</strain>
    </source>
</reference>
<dbReference type="InterPro" id="IPR013194">
    <property type="entry name" value="HDAC_interact_dom"/>
</dbReference>
<dbReference type="FunFam" id="1.20.1160.11:FF:000002">
    <property type="entry name" value="Paired amphipathic helix protein SIN3"/>
    <property type="match status" value="1"/>
</dbReference>
<feature type="compositionally biased region" description="Low complexity" evidence="8">
    <location>
        <begin position="119"/>
        <end position="130"/>
    </location>
</feature>
<dbReference type="SMART" id="SM00761">
    <property type="entry name" value="HDAC_interact"/>
    <property type="match status" value="1"/>
</dbReference>
<feature type="compositionally biased region" description="Basic and acidic residues" evidence="8">
    <location>
        <begin position="221"/>
        <end position="232"/>
    </location>
</feature>
<feature type="compositionally biased region" description="Acidic residues" evidence="8">
    <location>
        <begin position="1019"/>
        <end position="1040"/>
    </location>
</feature>
<feature type="region of interest" description="Disordered" evidence="8">
    <location>
        <begin position="1"/>
        <end position="169"/>
    </location>
</feature>
<evidence type="ECO:0000256" key="3">
    <source>
        <dbReference type="ARBA" id="ARBA00022737"/>
    </source>
</evidence>
<feature type="compositionally biased region" description="Polar residues" evidence="8">
    <location>
        <begin position="65"/>
        <end position="76"/>
    </location>
</feature>
<comment type="caution">
    <text evidence="10">The sequence shown here is derived from an EMBL/GenBank/DDBJ whole genome shotgun (WGS) entry which is preliminary data.</text>
</comment>
<keyword evidence="4" id="KW-0805">Transcription regulation</keyword>
<keyword evidence="3" id="KW-0677">Repeat</keyword>
<evidence type="ECO:0000256" key="7">
    <source>
        <dbReference type="PROSITE-ProRule" id="PRU00810"/>
    </source>
</evidence>
<dbReference type="GO" id="GO:0000122">
    <property type="term" value="P:negative regulation of transcription by RNA polymerase II"/>
    <property type="evidence" value="ECO:0007669"/>
    <property type="project" value="TreeGrafter"/>
</dbReference>
<evidence type="ECO:0000313" key="11">
    <source>
        <dbReference type="Proteomes" id="UP000242146"/>
    </source>
</evidence>
<sequence>MADNPPFDQQNPTHGPPSEDHPVASTTVGSTNNVPEISGSPRPDVKDSPMQADDQPEPAPALTPVSAQPLANDTTDSPPPVDNQPSPAAQELTASAEPFASTPGTSSVDMQVTDNAVDTSLPSSTPAASTENPLETDHADAMASKPEQAMAQPSVSPPADTASPIPAAVPTVAETAPAVSTEVIETQSIAMETQAHAMPPPPAVDEPASQPEPMEEDEPIKEEAQLPVKEENVDQSQHQPSASPTSTPIQPSLQDPLVVAPSAPPSQPPRSRSDSQNGYRPLNVKDALTYLDLVKMQFSDHPEVYNKFLDIMKDFKSQAIDTPGVIERVSTLFRGHPQLISGFNTFLPPGYCIECITDDQDNDVIKVTTPQGTTTSVAGEPLRLGSDSAPPHDQLYYGHLYSYGHPPPPGHQPPPHLRGPMPMAPPRYGQTPPPAHLPHHMPPPPPGYQPMATYMPPPPPPALAVDEGSPHRRPPVEFNHAINYVNKIKNRFSGEPDVYKQFLEILQTYQKEQRPIQEVYSQVQTLFNGDNDLLAEFKQFLPDSSGPPAVYTSAPASGNRKGLVMVPGLPSVGAPPTSRRKRPTTMIQSGLTKRSKLRDDEIQTSEVRSGLVEEDVIRPFVSGEEVEFFERAKKYIGSKVTYNAFLKVLNLFSQQVVDQNVLVNRVEGILGGNKELFDMFKTLVGYDGKDELIENVPDENGKSELDALEAYGPSYRGIPKSWQGQVCSGKDELCLEVLNDLYVSHPTWASEDSAYVAAKKNQYEEALHRVEEERYDYDLNIEANLNTIALLEPIMKKISTMAAEEKQEFTLPVGLGGPSKTIYQRIIKKIYGVAKGLEVIELLHNNPAQSVPIVLKRLKQKDDEWKRAQREWNKIWREVEAKNYLKALDYQGITFKQMDKRQMTSKNLITDIEERKLQQLDQQQQLMQDRDAGGKLLTPPRRPPQYIFDMPNKNRLGDVTRLIKAFLQQHADVYDAVTQEKIHQFLVSLLPVFFDGSIEPVHPGLSRLATIKKEPNPVQEDENEEDDEDDDEDDEDEDDESHSSYDSDGDVIMNKERRQRRQVPKTQNEVKEPTTTSTTYTVDVPDVKMTEPEPSAAPPNTHEPQDKPDAVTPVVDPVPPTPSSSKRHIFNLFADSEMFCFFRLYQLLYDRLLALYLLGEEYKQEPEKTGAKIKAPLNLTVQSKSLDGILCLSRLASILNHIFVIGYQMDFTRGYYETLMVLTEKYLHGEIDSSLYEEVARYVFGNKVYTMFTVDRLVASLLRHIHFMVTTESTAALVELFLKHHDLESVDAQSLGDYRVSVENVLGKDEALFNISFDTVRRRLSIQLLGYDEEYHPITRDDYEEYVSSYIDSERPTKDINPALLTKRYLSRNLMRCNEEQARQSVVLKSGMQYKICHDTYHMFYINGTEDVFCRIPASQQQSAVPTSSSLDSLDLWARGLENKEQAEADARKLLLDAM</sequence>
<dbReference type="InterPro" id="IPR003822">
    <property type="entry name" value="PAH"/>
</dbReference>
<dbReference type="PANTHER" id="PTHR12346:SF0">
    <property type="entry name" value="SIN3A, ISOFORM G"/>
    <property type="match status" value="1"/>
</dbReference>
<evidence type="ECO:0000256" key="5">
    <source>
        <dbReference type="ARBA" id="ARBA00023163"/>
    </source>
</evidence>
<dbReference type="FunFam" id="1.20.1160.11:FF:000001">
    <property type="entry name" value="Paired amphipathic helix protein Sin3"/>
    <property type="match status" value="1"/>
</dbReference>
<feature type="region of interest" description="Disordered" evidence="8">
    <location>
        <begin position="186"/>
        <end position="281"/>
    </location>
</feature>
<dbReference type="Pfam" id="PF02671">
    <property type="entry name" value="PAH"/>
    <property type="match status" value="3"/>
</dbReference>
<keyword evidence="6 7" id="KW-0539">Nucleus</keyword>
<evidence type="ECO:0000313" key="10">
    <source>
        <dbReference type="EMBL" id="ORX62697.1"/>
    </source>
</evidence>
<feature type="domain" description="Histone deacetylase interacting" evidence="9">
    <location>
        <begin position="707"/>
        <end position="808"/>
    </location>
</feature>
<evidence type="ECO:0000256" key="2">
    <source>
        <dbReference type="ARBA" id="ARBA00022491"/>
    </source>
</evidence>
<evidence type="ECO:0000259" key="9">
    <source>
        <dbReference type="SMART" id="SM00761"/>
    </source>
</evidence>